<keyword evidence="2" id="KW-0975">Bacterial flagellum</keyword>
<proteinExistence type="inferred from homology"/>
<dbReference type="Pfam" id="PF22692">
    <property type="entry name" value="LlgE_F_G_D1"/>
    <property type="match status" value="1"/>
</dbReference>
<feature type="domain" description="Flagellar basal-body/hook protein C-terminal" evidence="4">
    <location>
        <begin position="309"/>
        <end position="352"/>
    </location>
</feature>
<dbReference type="STRING" id="1121266.SAMN02745883_01323"/>
<evidence type="ECO:0000313" key="6">
    <source>
        <dbReference type="EMBL" id="SHK11767.1"/>
    </source>
</evidence>
<dbReference type="PANTHER" id="PTHR30435">
    <property type="entry name" value="FLAGELLAR PROTEIN"/>
    <property type="match status" value="1"/>
</dbReference>
<dbReference type="GO" id="GO:0009425">
    <property type="term" value="C:bacterial-type flagellum basal body"/>
    <property type="evidence" value="ECO:0007669"/>
    <property type="project" value="UniProtKB-SubCell"/>
</dbReference>
<dbReference type="PROSITE" id="PS00588">
    <property type="entry name" value="FLAGELLA_BB_ROD"/>
    <property type="match status" value="1"/>
</dbReference>
<protein>
    <submittedName>
        <fullName evidence="6">Flagellar basal-body rod protein FlgG</fullName>
    </submittedName>
</protein>
<dbReference type="InterPro" id="IPR037925">
    <property type="entry name" value="FlgE/F/G-like"/>
</dbReference>
<dbReference type="Proteomes" id="UP000184082">
    <property type="component" value="Unassembled WGS sequence"/>
</dbReference>
<dbReference type="InterPro" id="IPR001444">
    <property type="entry name" value="Flag_bb_rod_N"/>
</dbReference>
<gene>
    <name evidence="6" type="ORF">SAMN02745883_01323</name>
</gene>
<keyword evidence="6" id="KW-0969">Cilium</keyword>
<dbReference type="NCBIfam" id="TIGR03506">
    <property type="entry name" value="FlgEFG_subfam"/>
    <property type="match status" value="1"/>
</dbReference>
<dbReference type="InterPro" id="IPR019776">
    <property type="entry name" value="Flagellar_basal_body_rod_CS"/>
</dbReference>
<dbReference type="EMBL" id="FRAJ01000009">
    <property type="protein sequence ID" value="SHK11767.1"/>
    <property type="molecule type" value="Genomic_DNA"/>
</dbReference>
<evidence type="ECO:0000256" key="1">
    <source>
        <dbReference type="ARBA" id="ARBA00009677"/>
    </source>
</evidence>
<feature type="domain" description="Flagellar hook protein FlgE/F/G-like D1" evidence="5">
    <location>
        <begin position="200"/>
        <end position="245"/>
    </location>
</feature>
<feature type="domain" description="Flagellar basal body rod protein N-terminal" evidence="3">
    <location>
        <begin position="5"/>
        <end position="35"/>
    </location>
</feature>
<accession>A0A1M6PV20</accession>
<dbReference type="PANTHER" id="PTHR30435:SF19">
    <property type="entry name" value="FLAGELLAR BASAL-BODY ROD PROTEIN FLGG"/>
    <property type="match status" value="1"/>
</dbReference>
<evidence type="ECO:0000259" key="4">
    <source>
        <dbReference type="Pfam" id="PF06429"/>
    </source>
</evidence>
<dbReference type="InterPro" id="IPR053967">
    <property type="entry name" value="LlgE_F_G-like_D1"/>
</dbReference>
<sequence>MFRGLYISGSALMTNNRKIDVISNNIANINTTGYKKDLVLIESFEDTLISKINGDKPIENLGQVVNLKIKQVDNYYVAETEKGFFKINTPTGISYNRRAQFTVGEDGYLRTFYKNRNGEIDSSYGYQILGNKGPIYVGDGEFNINENGDVFVNGEVVDNILTKPHPLVIGTMSSGVKLERIETNFIQGQLIRTGNPLDFAIKGEGFFKIETEDGIRYTRNGSFKLNKNKELVTSEGYRVLGEYGPIILDGEKISLTPYGELMVDGEVVDKLSVVNIKNLRDLRKVGNALWKMEDNVEPVEEEFTGEIYQGKLEGSNVDPVKEMVEMMTLFRGYESNQRLIRAYDETIGKAVNDIGRV</sequence>
<keyword evidence="7" id="KW-1185">Reference proteome</keyword>
<keyword evidence="6" id="KW-0282">Flagellum</keyword>
<dbReference type="SUPFAM" id="SSF117143">
    <property type="entry name" value="Flagellar hook protein flgE"/>
    <property type="match status" value="1"/>
</dbReference>
<dbReference type="RefSeq" id="WP_072966797.1">
    <property type="nucleotide sequence ID" value="NZ_FRAJ01000009.1"/>
</dbReference>
<evidence type="ECO:0000259" key="5">
    <source>
        <dbReference type="Pfam" id="PF22692"/>
    </source>
</evidence>
<dbReference type="AlphaFoldDB" id="A0A1M6PV20"/>
<comment type="subcellular location">
    <subcellularLocation>
        <location evidence="2">Bacterial flagellum basal body</location>
    </subcellularLocation>
</comment>
<dbReference type="Pfam" id="PF06429">
    <property type="entry name" value="Flg_bbr_C"/>
    <property type="match status" value="1"/>
</dbReference>
<dbReference type="InterPro" id="IPR010930">
    <property type="entry name" value="Flg_bb/hook_C_dom"/>
</dbReference>
<reference evidence="6 7" key="1">
    <citation type="submission" date="2016-11" db="EMBL/GenBank/DDBJ databases">
        <authorList>
            <person name="Jaros S."/>
            <person name="Januszkiewicz K."/>
            <person name="Wedrychowicz H."/>
        </authorList>
    </citation>
    <scope>NUCLEOTIDE SEQUENCE [LARGE SCALE GENOMIC DNA]</scope>
    <source>
        <strain evidence="6 7">DSM 14501</strain>
    </source>
</reference>
<comment type="similarity">
    <text evidence="1 2">Belongs to the flagella basal body rod proteins family.</text>
</comment>
<keyword evidence="6" id="KW-0966">Cell projection</keyword>
<dbReference type="Pfam" id="PF00460">
    <property type="entry name" value="Flg_bb_rod"/>
    <property type="match status" value="1"/>
</dbReference>
<name>A0A1M6PV20_9FIRM</name>
<dbReference type="InterPro" id="IPR020013">
    <property type="entry name" value="Flagellar_FlgE/F/G"/>
</dbReference>
<evidence type="ECO:0000256" key="2">
    <source>
        <dbReference type="RuleBase" id="RU362116"/>
    </source>
</evidence>
<dbReference type="GO" id="GO:0071978">
    <property type="term" value="P:bacterial-type flagellum-dependent swarming motility"/>
    <property type="evidence" value="ECO:0007669"/>
    <property type="project" value="TreeGrafter"/>
</dbReference>
<evidence type="ECO:0000313" key="7">
    <source>
        <dbReference type="Proteomes" id="UP000184082"/>
    </source>
</evidence>
<evidence type="ECO:0000259" key="3">
    <source>
        <dbReference type="Pfam" id="PF00460"/>
    </source>
</evidence>
<organism evidence="6 7">
    <name type="scientific">Caminicella sporogenes DSM 14501</name>
    <dbReference type="NCBI Taxonomy" id="1121266"/>
    <lineage>
        <taxon>Bacteria</taxon>
        <taxon>Bacillati</taxon>
        <taxon>Bacillota</taxon>
        <taxon>Clostridia</taxon>
        <taxon>Peptostreptococcales</taxon>
        <taxon>Caminicellaceae</taxon>
        <taxon>Caminicella</taxon>
    </lineage>
</organism>